<evidence type="ECO:0000256" key="1">
    <source>
        <dbReference type="SAM" id="Phobius"/>
    </source>
</evidence>
<feature type="transmembrane region" description="Helical" evidence="1">
    <location>
        <begin position="20"/>
        <end position="41"/>
    </location>
</feature>
<accession>A0A0E9SS39</accession>
<keyword evidence="1" id="KW-1133">Transmembrane helix</keyword>
<keyword evidence="1" id="KW-0472">Membrane</keyword>
<reference evidence="2" key="2">
    <citation type="journal article" date="2015" name="Fish Shellfish Immunol.">
        <title>Early steps in the European eel (Anguilla anguilla)-Vibrio vulnificus interaction in the gills: Role of the RtxA13 toxin.</title>
        <authorList>
            <person name="Callol A."/>
            <person name="Pajuelo D."/>
            <person name="Ebbesson L."/>
            <person name="Teles M."/>
            <person name="MacKenzie S."/>
            <person name="Amaro C."/>
        </authorList>
    </citation>
    <scope>NUCLEOTIDE SEQUENCE</scope>
</reference>
<keyword evidence="1" id="KW-0812">Transmembrane</keyword>
<sequence>MGLRSWLCAVLPHHFRQNRFYMSLVMCFFFVILCCSFKIWLHWD</sequence>
<dbReference type="AlphaFoldDB" id="A0A0E9SS39"/>
<reference evidence="2" key="1">
    <citation type="submission" date="2014-11" db="EMBL/GenBank/DDBJ databases">
        <authorList>
            <person name="Amaro Gonzalez C."/>
        </authorList>
    </citation>
    <scope>NUCLEOTIDE SEQUENCE</scope>
</reference>
<proteinExistence type="predicted"/>
<name>A0A0E9SS39_ANGAN</name>
<dbReference type="EMBL" id="GBXM01065264">
    <property type="protein sequence ID" value="JAH43313.1"/>
    <property type="molecule type" value="Transcribed_RNA"/>
</dbReference>
<protein>
    <submittedName>
        <fullName evidence="2">Uncharacterized protein</fullName>
    </submittedName>
</protein>
<organism evidence="2">
    <name type="scientific">Anguilla anguilla</name>
    <name type="common">European freshwater eel</name>
    <name type="synonym">Muraena anguilla</name>
    <dbReference type="NCBI Taxonomy" id="7936"/>
    <lineage>
        <taxon>Eukaryota</taxon>
        <taxon>Metazoa</taxon>
        <taxon>Chordata</taxon>
        <taxon>Craniata</taxon>
        <taxon>Vertebrata</taxon>
        <taxon>Euteleostomi</taxon>
        <taxon>Actinopterygii</taxon>
        <taxon>Neopterygii</taxon>
        <taxon>Teleostei</taxon>
        <taxon>Anguilliformes</taxon>
        <taxon>Anguillidae</taxon>
        <taxon>Anguilla</taxon>
    </lineage>
</organism>
<evidence type="ECO:0000313" key="2">
    <source>
        <dbReference type="EMBL" id="JAH43313.1"/>
    </source>
</evidence>